<feature type="compositionally biased region" description="Low complexity" evidence="1">
    <location>
        <begin position="393"/>
        <end position="411"/>
    </location>
</feature>
<dbReference type="AlphaFoldDB" id="A0A095Y2S3"/>
<feature type="region of interest" description="Disordered" evidence="1">
    <location>
        <begin position="375"/>
        <end position="542"/>
    </location>
</feature>
<feature type="compositionally biased region" description="Acidic residues" evidence="1">
    <location>
        <begin position="64"/>
        <end position="121"/>
    </location>
</feature>
<evidence type="ECO:0000313" key="2">
    <source>
        <dbReference type="EMBL" id="KGF16563.1"/>
    </source>
</evidence>
<feature type="compositionally biased region" description="Low complexity" evidence="1">
    <location>
        <begin position="419"/>
        <end position="447"/>
    </location>
</feature>
<evidence type="ECO:0000313" key="3">
    <source>
        <dbReference type="Proteomes" id="UP000029548"/>
    </source>
</evidence>
<dbReference type="EMBL" id="JRNE01000053">
    <property type="protein sequence ID" value="KGF16563.1"/>
    <property type="molecule type" value="Genomic_DNA"/>
</dbReference>
<gene>
    <name evidence="2" type="ORF">HMPREF1650_07475</name>
</gene>
<dbReference type="InterPro" id="IPR049726">
    <property type="entry name" value="TtfA-like_core"/>
</dbReference>
<evidence type="ECO:0000256" key="1">
    <source>
        <dbReference type="SAM" id="MobiDB-lite"/>
    </source>
</evidence>
<comment type="caution">
    <text evidence="2">The sequence shown here is derived from an EMBL/GenBank/DDBJ whole genome shotgun (WGS) entry which is preliminary data.</text>
</comment>
<accession>A0A095Y2S3</accession>
<protein>
    <submittedName>
        <fullName evidence="2">Uncharacterized protein</fullName>
    </submittedName>
</protein>
<dbReference type="CDD" id="cd21904">
    <property type="entry name" value="TtfA-like"/>
    <property type="match status" value="1"/>
</dbReference>
<name>A0A095Y2S3_9CORY</name>
<proteinExistence type="predicted"/>
<reference evidence="2 3" key="1">
    <citation type="submission" date="2014-07" db="EMBL/GenBank/DDBJ databases">
        <authorList>
            <person name="McCorrison J."/>
            <person name="Sanka R."/>
            <person name="Torralba M."/>
            <person name="Gillis M."/>
            <person name="Haft D.H."/>
            <person name="Methe B."/>
            <person name="Sutton G."/>
            <person name="Nelson K.E."/>
        </authorList>
    </citation>
    <scope>NUCLEOTIDE SEQUENCE [LARGE SCALE GENOMIC DNA]</scope>
    <source>
        <strain evidence="2 3">DNF00450</strain>
    </source>
</reference>
<dbReference type="Proteomes" id="UP000029548">
    <property type="component" value="Unassembled WGS sequence"/>
</dbReference>
<feature type="compositionally biased region" description="Acidic residues" evidence="1">
    <location>
        <begin position="528"/>
        <end position="542"/>
    </location>
</feature>
<feature type="compositionally biased region" description="Basic and acidic residues" evidence="1">
    <location>
        <begin position="461"/>
        <end position="471"/>
    </location>
</feature>
<feature type="compositionally biased region" description="Low complexity" evidence="1">
    <location>
        <begin position="517"/>
        <end position="527"/>
    </location>
</feature>
<organism evidence="2 3">
    <name type="scientific">Corynebacterium freneyi DNF00450</name>
    <dbReference type="NCBI Taxonomy" id="1287475"/>
    <lineage>
        <taxon>Bacteria</taxon>
        <taxon>Bacillati</taxon>
        <taxon>Actinomycetota</taxon>
        <taxon>Actinomycetes</taxon>
        <taxon>Mycobacteriales</taxon>
        <taxon>Corynebacteriaceae</taxon>
        <taxon>Corynebacterium</taxon>
    </lineage>
</organism>
<feature type="compositionally biased region" description="Acidic residues" evidence="1">
    <location>
        <begin position="141"/>
        <end position="180"/>
    </location>
</feature>
<feature type="compositionally biased region" description="Low complexity" evidence="1">
    <location>
        <begin position="46"/>
        <end position="59"/>
    </location>
</feature>
<sequence length="542" mass="56881">MTYLFILLGIALLCAGAALFVLDSRRRSGASSRDDVAPVSAETASGSGETGEMAATGGTRSEAEVEAEVEPEAAIEAEVEAEVEAEPETEIETAAEVESEPETTIEAEAETAAEIDSEPEPATETAPEPETTDAVERETDIEPESAVEAEPDTDPEEASGVESDEAESTDPDDEPLDLGDEPAAAAPRRRSRPSFVPRFPTRADLRHLGPLGGLAARRARKAWALDRNADFSKVDAEIASWWSRVPEGDARDVVSGFAHGREMHLCDIGEVTLLALRRPVPSDEIMEFSRDGRTDLPEVGVEDGVTVSATDPEIIHRIFDSRAHRVLRDIPESITAVWAEGEWVIAAFADGSGPGEWDAALTPLAGFGDIARRLPPSPGSIGELDAAHRDPTRPTAADAARAAGADTATPGHLRPLPDPSAATAPESATAVAEPVEEAPAWTPPTASDHPLETPTRSVGKRMGDGDFRDLGESGADLPALGEDPEHSRAAVTGGRIIRPDSGPAGIFGDAEGETETATDTATASDADAAAEAEPEAEKDDRS</sequence>
<dbReference type="eggNOG" id="ENOG502ZNE6">
    <property type="taxonomic scope" value="Bacteria"/>
</dbReference>
<feature type="region of interest" description="Disordered" evidence="1">
    <location>
        <begin position="28"/>
        <end position="203"/>
    </location>
</feature>
<dbReference type="RefSeq" id="WP_052054217.1">
    <property type="nucleotide sequence ID" value="NZ_JRNE01000053.1"/>
</dbReference>